<feature type="transmembrane region" description="Helical" evidence="1">
    <location>
        <begin position="27"/>
        <end position="44"/>
    </location>
</feature>
<dbReference type="PANTHER" id="PTHR14969">
    <property type="entry name" value="SPHINGOSINE-1-PHOSPHATE PHOSPHOHYDROLASE"/>
    <property type="match status" value="1"/>
</dbReference>
<keyword evidence="1" id="KW-0812">Transmembrane</keyword>
<dbReference type="PANTHER" id="PTHR14969:SF13">
    <property type="entry name" value="AT30094P"/>
    <property type="match status" value="1"/>
</dbReference>
<feature type="transmembrane region" description="Helical" evidence="1">
    <location>
        <begin position="184"/>
        <end position="202"/>
    </location>
</feature>
<dbReference type="SMART" id="SM00014">
    <property type="entry name" value="acidPPc"/>
    <property type="match status" value="1"/>
</dbReference>
<keyword evidence="1" id="KW-0472">Membrane</keyword>
<keyword evidence="1" id="KW-1133">Transmembrane helix</keyword>
<reference evidence="3" key="1">
    <citation type="submission" date="2021-01" db="EMBL/GenBank/DDBJ databases">
        <title>Modified the classification status of verrucomicrobia.</title>
        <authorList>
            <person name="Feng X."/>
        </authorList>
    </citation>
    <scope>NUCLEOTIDE SEQUENCE</scope>
    <source>
        <strain evidence="3">KCTC 12986</strain>
    </source>
</reference>
<dbReference type="Gene3D" id="1.20.144.10">
    <property type="entry name" value="Phosphatidic acid phosphatase type 2/haloperoxidase"/>
    <property type="match status" value="1"/>
</dbReference>
<sequence length="241" mass="27415">MSEFLLDWKAAWRDFAWSWRTGAKRGLGGLLLWVVLTWLTLGWFDESLLLALQGRSGADLNLPRVVDPDQEKWLELCKWLHDYTQFHWFNLLGALFLILVGLWRSKPHWRRAGLAFLLAGGMAGLSVQTMKTLPGRPRPSTVVKKEEATSAFDFRGPNFKGGWRGYPSGHSASAWGSALVLGLYFRRLLIPAIAFSLLIAWSRVYGNYHWPTDALHGSAIGIFFAWLWSRFPPESPATRQQ</sequence>
<feature type="transmembrane region" description="Helical" evidence="1">
    <location>
        <begin position="112"/>
        <end position="130"/>
    </location>
</feature>
<proteinExistence type="predicted"/>
<dbReference type="InterPro" id="IPR036938">
    <property type="entry name" value="PAP2/HPO_sf"/>
</dbReference>
<feature type="transmembrane region" description="Helical" evidence="1">
    <location>
        <begin position="86"/>
        <end position="103"/>
    </location>
</feature>
<keyword evidence="4" id="KW-1185">Reference proteome</keyword>
<dbReference type="CDD" id="cd01610">
    <property type="entry name" value="PAP2_like"/>
    <property type="match status" value="1"/>
</dbReference>
<organism evidence="3 4">
    <name type="scientific">Roseibacillus ishigakijimensis</name>
    <dbReference type="NCBI Taxonomy" id="454146"/>
    <lineage>
        <taxon>Bacteria</taxon>
        <taxon>Pseudomonadati</taxon>
        <taxon>Verrucomicrobiota</taxon>
        <taxon>Verrucomicrobiia</taxon>
        <taxon>Verrucomicrobiales</taxon>
        <taxon>Verrucomicrobiaceae</taxon>
        <taxon>Roseibacillus</taxon>
    </lineage>
</organism>
<gene>
    <name evidence="3" type="ORF">JIN78_09760</name>
</gene>
<dbReference type="Proteomes" id="UP000604083">
    <property type="component" value="Unassembled WGS sequence"/>
</dbReference>
<evidence type="ECO:0000313" key="3">
    <source>
        <dbReference type="EMBL" id="MBK1834344.1"/>
    </source>
</evidence>
<evidence type="ECO:0000256" key="1">
    <source>
        <dbReference type="SAM" id="Phobius"/>
    </source>
</evidence>
<name>A0A934RMX7_9BACT</name>
<dbReference type="SUPFAM" id="SSF48317">
    <property type="entry name" value="Acid phosphatase/Vanadium-dependent haloperoxidase"/>
    <property type="match status" value="1"/>
</dbReference>
<dbReference type="RefSeq" id="WP_200391780.1">
    <property type="nucleotide sequence ID" value="NZ_JAENIO010000022.1"/>
</dbReference>
<dbReference type="Pfam" id="PF01569">
    <property type="entry name" value="PAP2"/>
    <property type="match status" value="1"/>
</dbReference>
<accession>A0A934RMX7</accession>
<feature type="domain" description="Phosphatidic acid phosphatase type 2/haloperoxidase" evidence="2">
    <location>
        <begin position="112"/>
        <end position="229"/>
    </location>
</feature>
<dbReference type="InterPro" id="IPR000326">
    <property type="entry name" value="PAP2/HPO"/>
</dbReference>
<evidence type="ECO:0000313" key="4">
    <source>
        <dbReference type="Proteomes" id="UP000604083"/>
    </source>
</evidence>
<evidence type="ECO:0000259" key="2">
    <source>
        <dbReference type="SMART" id="SM00014"/>
    </source>
</evidence>
<dbReference type="EMBL" id="JAENIO010000022">
    <property type="protein sequence ID" value="MBK1834344.1"/>
    <property type="molecule type" value="Genomic_DNA"/>
</dbReference>
<protein>
    <submittedName>
        <fullName evidence="3">Phosphatase PAP2 family protein</fullName>
    </submittedName>
</protein>
<dbReference type="AlphaFoldDB" id="A0A934RMX7"/>
<comment type="caution">
    <text evidence="3">The sequence shown here is derived from an EMBL/GenBank/DDBJ whole genome shotgun (WGS) entry which is preliminary data.</text>
</comment>